<dbReference type="InterPro" id="IPR007344">
    <property type="entry name" value="GrpB/CoaE"/>
</dbReference>
<feature type="coiled-coil region" evidence="1">
    <location>
        <begin position="141"/>
        <end position="168"/>
    </location>
</feature>
<comment type="caution">
    <text evidence="2">The sequence shown here is derived from an EMBL/GenBank/DDBJ whole genome shotgun (WGS) entry which is preliminary data.</text>
</comment>
<dbReference type="InterPro" id="IPR043519">
    <property type="entry name" value="NT_sf"/>
</dbReference>
<gene>
    <name evidence="2" type="ORF">AMD01_09765</name>
</gene>
<keyword evidence="3" id="KW-1185">Reference proteome</keyword>
<evidence type="ECO:0000313" key="2">
    <source>
        <dbReference type="EMBL" id="KOO46144.1"/>
    </source>
</evidence>
<evidence type="ECO:0000256" key="1">
    <source>
        <dbReference type="SAM" id="Coils"/>
    </source>
</evidence>
<dbReference type="Pfam" id="PF04229">
    <property type="entry name" value="GrpB"/>
    <property type="match status" value="1"/>
</dbReference>
<evidence type="ECO:0008006" key="4">
    <source>
        <dbReference type="Google" id="ProtNLM"/>
    </source>
</evidence>
<proteinExistence type="predicted"/>
<dbReference type="STRING" id="284581.AMD01_09765"/>
<sequence>MEITVTSYNQGWPLLFQSEQEQLDQLLKDVHPTIEHIGSTSIPGLLAKPIIDMMIGLKRPEEMELATEALVQAGYIYVESFNAIIPERRFFIALKDGVFREDYPNIITKDPDIHIPSHTHRFAHIHLTLMDSPFWTDHLAFRNYLRTNEEARHDYAALKEELSAKQWKNGNEYAKAKGAFIADIIQKAKSAESMTPHVS</sequence>
<dbReference type="Proteomes" id="UP000037558">
    <property type="component" value="Unassembled WGS sequence"/>
</dbReference>
<keyword evidence="1" id="KW-0175">Coiled coil</keyword>
<reference evidence="3" key="1">
    <citation type="submission" date="2015-08" db="EMBL/GenBank/DDBJ databases">
        <title>Fjat-14210 dsm16467.</title>
        <authorList>
            <person name="Liu B."/>
            <person name="Wang J."/>
            <person name="Zhu Y."/>
            <person name="Liu G."/>
            <person name="Chen Q."/>
            <person name="Chen Z."/>
            <person name="Lan J."/>
            <person name="Che J."/>
            <person name="Ge C."/>
            <person name="Shi H."/>
            <person name="Pan Z."/>
            <person name="Liu X."/>
        </authorList>
    </citation>
    <scope>NUCLEOTIDE SEQUENCE [LARGE SCALE GENOMIC DNA]</scope>
    <source>
        <strain evidence="3">DSM 16467</strain>
    </source>
</reference>
<accession>A0A0M0L522</accession>
<name>A0A0M0L522_9BACI</name>
<dbReference type="EMBL" id="LILC01000013">
    <property type="protein sequence ID" value="KOO46144.1"/>
    <property type="molecule type" value="Genomic_DNA"/>
</dbReference>
<dbReference type="SUPFAM" id="SSF81301">
    <property type="entry name" value="Nucleotidyltransferase"/>
    <property type="match status" value="1"/>
</dbReference>
<dbReference type="PATRIC" id="fig|284581.3.peg.2030"/>
<protein>
    <recommendedName>
        <fullName evidence="4">GrpB family protein</fullName>
    </recommendedName>
</protein>
<dbReference type="PANTHER" id="PTHR34822:SF1">
    <property type="entry name" value="GRPB FAMILY PROTEIN"/>
    <property type="match status" value="1"/>
</dbReference>
<dbReference type="Gene3D" id="3.30.460.10">
    <property type="entry name" value="Beta Polymerase, domain 2"/>
    <property type="match status" value="1"/>
</dbReference>
<dbReference type="AlphaFoldDB" id="A0A0M0L522"/>
<dbReference type="PANTHER" id="PTHR34822">
    <property type="entry name" value="GRPB DOMAIN PROTEIN (AFU_ORTHOLOGUE AFUA_1G01530)"/>
    <property type="match status" value="1"/>
</dbReference>
<evidence type="ECO:0000313" key="3">
    <source>
        <dbReference type="Proteomes" id="UP000037558"/>
    </source>
</evidence>
<organism evidence="2 3">
    <name type="scientific">Priestia koreensis</name>
    <dbReference type="NCBI Taxonomy" id="284581"/>
    <lineage>
        <taxon>Bacteria</taxon>
        <taxon>Bacillati</taxon>
        <taxon>Bacillota</taxon>
        <taxon>Bacilli</taxon>
        <taxon>Bacillales</taxon>
        <taxon>Bacillaceae</taxon>
        <taxon>Priestia</taxon>
    </lineage>
</organism>